<accession>A0AAV2KBU7</accession>
<dbReference type="AlphaFoldDB" id="A0AAV2KBU7"/>
<feature type="compositionally biased region" description="Polar residues" evidence="1">
    <location>
        <begin position="41"/>
        <end position="55"/>
    </location>
</feature>
<sequence>MEEEMQQLREQLAQLEADNEHLRQERAAPQAGPAGAFHAPNVSSDQARSLGSRTPSTERVFVMARDRKCPLFNGVVEVNAISATTPPQVTDDLMQGKVEIADLSALSPEEQRARICLCLGAVVTAFGDRLPPLWSTLVGLGATVWVVRVCMSSSSTSSCSKDQPIIHLALPLLPLSVRTSLALAGTVIHVRSQAGAAAPEKKSLFCPFIVLIHNTHHCALSSRCRERRTLIRPHTSTAVGRLLRGVQVRSD</sequence>
<proteinExistence type="predicted"/>
<reference evidence="2 3" key="1">
    <citation type="submission" date="2024-04" db="EMBL/GenBank/DDBJ databases">
        <authorList>
            <person name="Waldvogel A.-M."/>
            <person name="Schoenle A."/>
        </authorList>
    </citation>
    <scope>NUCLEOTIDE SEQUENCE [LARGE SCALE GENOMIC DNA]</scope>
</reference>
<dbReference type="EMBL" id="OZ035839">
    <property type="protein sequence ID" value="CAL1585652.1"/>
    <property type="molecule type" value="Genomic_DNA"/>
</dbReference>
<keyword evidence="3" id="KW-1185">Reference proteome</keyword>
<organism evidence="2 3">
    <name type="scientific">Knipowitschia caucasica</name>
    <name type="common">Caucasian dwarf goby</name>
    <name type="synonym">Pomatoschistus caucasicus</name>
    <dbReference type="NCBI Taxonomy" id="637954"/>
    <lineage>
        <taxon>Eukaryota</taxon>
        <taxon>Metazoa</taxon>
        <taxon>Chordata</taxon>
        <taxon>Craniata</taxon>
        <taxon>Vertebrata</taxon>
        <taxon>Euteleostomi</taxon>
        <taxon>Actinopterygii</taxon>
        <taxon>Neopterygii</taxon>
        <taxon>Teleostei</taxon>
        <taxon>Neoteleostei</taxon>
        <taxon>Acanthomorphata</taxon>
        <taxon>Gobiaria</taxon>
        <taxon>Gobiiformes</taxon>
        <taxon>Gobioidei</taxon>
        <taxon>Gobiidae</taxon>
        <taxon>Gobiinae</taxon>
        <taxon>Knipowitschia</taxon>
    </lineage>
</organism>
<dbReference type="Proteomes" id="UP001497482">
    <property type="component" value="Chromosome 17"/>
</dbReference>
<gene>
    <name evidence="2" type="ORF">KC01_LOCUS15855</name>
</gene>
<evidence type="ECO:0000313" key="2">
    <source>
        <dbReference type="EMBL" id="CAL1585652.1"/>
    </source>
</evidence>
<evidence type="ECO:0000256" key="1">
    <source>
        <dbReference type="SAM" id="MobiDB-lite"/>
    </source>
</evidence>
<name>A0AAV2KBU7_KNICA</name>
<feature type="region of interest" description="Disordered" evidence="1">
    <location>
        <begin position="15"/>
        <end position="55"/>
    </location>
</feature>
<protein>
    <submittedName>
        <fullName evidence="2">Uncharacterized protein</fullName>
    </submittedName>
</protein>
<evidence type="ECO:0000313" key="3">
    <source>
        <dbReference type="Proteomes" id="UP001497482"/>
    </source>
</evidence>